<organism evidence="4 5">
    <name type="scientific">Geranomyces variabilis</name>
    <dbReference type="NCBI Taxonomy" id="109894"/>
    <lineage>
        <taxon>Eukaryota</taxon>
        <taxon>Fungi</taxon>
        <taxon>Fungi incertae sedis</taxon>
        <taxon>Chytridiomycota</taxon>
        <taxon>Chytridiomycota incertae sedis</taxon>
        <taxon>Chytridiomycetes</taxon>
        <taxon>Spizellomycetales</taxon>
        <taxon>Powellomycetaceae</taxon>
        <taxon>Geranomyces</taxon>
    </lineage>
</organism>
<feature type="repeat" description="PPR" evidence="2">
    <location>
        <begin position="381"/>
        <end position="415"/>
    </location>
</feature>
<keyword evidence="1" id="KW-0677">Repeat</keyword>
<keyword evidence="5" id="KW-1185">Reference proteome</keyword>
<proteinExistence type="predicted"/>
<feature type="repeat" description="PPR" evidence="2">
    <location>
        <begin position="275"/>
        <end position="309"/>
    </location>
</feature>
<dbReference type="PROSITE" id="PS51375">
    <property type="entry name" value="PPR"/>
    <property type="match status" value="8"/>
</dbReference>
<feature type="repeat" description="PPR" evidence="2">
    <location>
        <begin position="504"/>
        <end position="538"/>
    </location>
</feature>
<sequence length="884" mass="98311">MLQCRLLVRSAAARRRAHAIAAVATPPAPPSRPPPRGCRLQHTQHVELPLTETPVPPTPHRFSSAPTKPRRPVDSSRRSEDADPFAMEMQSPRMVLPPDFQGFEAALAAGDRVPAWLKFQDIVVDEASRAQLRLDHFIELMDLLIAHSPPKMEFAIQVLGMLRQQGFKPTTDAYNILMKGYARMGDLEGSRNVLKRLGESGLQPNMVTYNLFMRMYVKAGKLDAAIAFFDRMLAEDLAPDVDSFNVLIDGAGQAGRADLAWRYYQNMLDLAYDPNERTFSLLIKMHVRHTDMETAEKWLSDMRARGLKPDLFDYTTLMGGFSRAGNMEKVQQYFDELLADNLVPDQATYNTVIHAKAVQGDINGAMAVVDAMVRDHQVAPDAITYQTLIHAFCEAGRPLDAERLLVELKKSQARRAKQILPGVYRSIITAYAKKGETDDATRLILQMEDQDGFPASRACYNVVLEAAAKRFDIDLIDTFWERLRYPTNTGLFANSPADIANAPNEITYGIVIEAMTVANRIDRALEVWRDMSQQGLEPSFELYSGLIRTLIRARMYARAASVLAVMRRSKSESNAERPLGKTFDDFRDQFSKLALESGAALEAMPERPAGAKPLVVDRAKNSAEDQEMARLVEVVLALYKELTTLQTPAATVTATAPIPSATCVAPDGTTHDGTSSAAAEPPAVQAAPAARTIDVDIYRFAMEAHRRRGDPLNMVVVFMALQNYLAATPDPIVPARAVSTLLRGLRDLAKPNTARAAVDMLTAHNIHKREFSLDRAAYIHLLHLEARTAQSDRMLATVVDMRNEGHELARADHLEILQTFVVARRTGSGSAAFKTACNAARAEWVEFVKEMLPHLLETEDGVVEAEEEEEERMDWGRDLRALIP</sequence>
<dbReference type="Pfam" id="PF01535">
    <property type="entry name" value="PPR"/>
    <property type="match status" value="5"/>
</dbReference>
<dbReference type="PANTHER" id="PTHR47941">
    <property type="entry name" value="PENTATRICOPEPTIDE REPEAT-CONTAINING PROTEIN 3, MITOCHONDRIAL"/>
    <property type="match status" value="1"/>
</dbReference>
<evidence type="ECO:0000256" key="3">
    <source>
        <dbReference type="SAM" id="MobiDB-lite"/>
    </source>
</evidence>
<dbReference type="AlphaFoldDB" id="A0AAD5TF11"/>
<dbReference type="InterPro" id="IPR002885">
    <property type="entry name" value="PPR_rpt"/>
</dbReference>
<comment type="caution">
    <text evidence="4">The sequence shown here is derived from an EMBL/GenBank/DDBJ whole genome shotgun (WGS) entry which is preliminary data.</text>
</comment>
<protein>
    <recommendedName>
        <fullName evidence="6">Pentacotripeptide-repeat region of PRORP domain-containing protein</fullName>
    </recommendedName>
</protein>
<name>A0AAD5TF11_9FUNG</name>
<gene>
    <name evidence="4" type="ORF">HDU87_006572</name>
</gene>
<feature type="repeat" description="PPR" evidence="2">
    <location>
        <begin position="205"/>
        <end position="239"/>
    </location>
</feature>
<evidence type="ECO:0000256" key="2">
    <source>
        <dbReference type="PROSITE-ProRule" id="PRU00708"/>
    </source>
</evidence>
<reference evidence="4" key="1">
    <citation type="submission" date="2020-05" db="EMBL/GenBank/DDBJ databases">
        <title>Phylogenomic resolution of chytrid fungi.</title>
        <authorList>
            <person name="Stajich J.E."/>
            <person name="Amses K."/>
            <person name="Simmons R."/>
            <person name="Seto K."/>
            <person name="Myers J."/>
            <person name="Bonds A."/>
            <person name="Quandt C.A."/>
            <person name="Barry K."/>
            <person name="Liu P."/>
            <person name="Grigoriev I."/>
            <person name="Longcore J.E."/>
            <person name="James T.Y."/>
        </authorList>
    </citation>
    <scope>NUCLEOTIDE SEQUENCE</scope>
    <source>
        <strain evidence="4">JEL0379</strain>
    </source>
</reference>
<feature type="repeat" description="PPR" evidence="2">
    <location>
        <begin position="240"/>
        <end position="274"/>
    </location>
</feature>
<dbReference type="EMBL" id="JADGJQ010000058">
    <property type="protein sequence ID" value="KAJ3174906.1"/>
    <property type="molecule type" value="Genomic_DNA"/>
</dbReference>
<dbReference type="NCBIfam" id="TIGR00756">
    <property type="entry name" value="PPR"/>
    <property type="match status" value="7"/>
</dbReference>
<evidence type="ECO:0000256" key="1">
    <source>
        <dbReference type="ARBA" id="ARBA00022737"/>
    </source>
</evidence>
<dbReference type="InterPro" id="IPR011990">
    <property type="entry name" value="TPR-like_helical_dom_sf"/>
</dbReference>
<evidence type="ECO:0000313" key="4">
    <source>
        <dbReference type="EMBL" id="KAJ3174906.1"/>
    </source>
</evidence>
<evidence type="ECO:0000313" key="5">
    <source>
        <dbReference type="Proteomes" id="UP001212152"/>
    </source>
</evidence>
<feature type="region of interest" description="Disordered" evidence="3">
    <location>
        <begin position="20"/>
        <end position="39"/>
    </location>
</feature>
<feature type="repeat" description="PPR" evidence="2">
    <location>
        <begin position="310"/>
        <end position="344"/>
    </location>
</feature>
<dbReference type="Pfam" id="PF13041">
    <property type="entry name" value="PPR_2"/>
    <property type="match status" value="2"/>
</dbReference>
<feature type="repeat" description="PPR" evidence="2">
    <location>
        <begin position="420"/>
        <end position="454"/>
    </location>
</feature>
<feature type="region of interest" description="Disordered" evidence="3">
    <location>
        <begin position="48"/>
        <end position="84"/>
    </location>
</feature>
<dbReference type="Gene3D" id="1.25.40.10">
    <property type="entry name" value="Tetratricopeptide repeat domain"/>
    <property type="match status" value="4"/>
</dbReference>
<accession>A0AAD5TF11</accession>
<feature type="repeat" description="PPR" evidence="2">
    <location>
        <begin position="170"/>
        <end position="204"/>
    </location>
</feature>
<feature type="compositionally biased region" description="Basic and acidic residues" evidence="3">
    <location>
        <begin position="71"/>
        <end position="81"/>
    </location>
</feature>
<feature type="compositionally biased region" description="Pro residues" evidence="3">
    <location>
        <begin position="26"/>
        <end position="36"/>
    </location>
</feature>
<evidence type="ECO:0008006" key="6">
    <source>
        <dbReference type="Google" id="ProtNLM"/>
    </source>
</evidence>
<dbReference type="Proteomes" id="UP001212152">
    <property type="component" value="Unassembled WGS sequence"/>
</dbReference>